<name>A0A0E9WPN8_ANGAN</name>
<dbReference type="AlphaFoldDB" id="A0A0E9WPN8"/>
<protein>
    <submittedName>
        <fullName evidence="1">Uncharacterized protein</fullName>
    </submittedName>
</protein>
<organism evidence="1">
    <name type="scientific">Anguilla anguilla</name>
    <name type="common">European freshwater eel</name>
    <name type="synonym">Muraena anguilla</name>
    <dbReference type="NCBI Taxonomy" id="7936"/>
    <lineage>
        <taxon>Eukaryota</taxon>
        <taxon>Metazoa</taxon>
        <taxon>Chordata</taxon>
        <taxon>Craniata</taxon>
        <taxon>Vertebrata</taxon>
        <taxon>Euteleostomi</taxon>
        <taxon>Actinopterygii</taxon>
        <taxon>Neopterygii</taxon>
        <taxon>Teleostei</taxon>
        <taxon>Anguilliformes</taxon>
        <taxon>Anguillidae</taxon>
        <taxon>Anguilla</taxon>
    </lineage>
</organism>
<sequence>MALLENKTCIIQKTFLTTTPAVIPKLSSTITQLKSDQTDPSSENKK</sequence>
<proteinExistence type="predicted"/>
<reference evidence="1" key="2">
    <citation type="journal article" date="2015" name="Fish Shellfish Immunol.">
        <title>Early steps in the European eel (Anguilla anguilla)-Vibrio vulnificus interaction in the gills: Role of the RtxA13 toxin.</title>
        <authorList>
            <person name="Callol A."/>
            <person name="Pajuelo D."/>
            <person name="Ebbesson L."/>
            <person name="Teles M."/>
            <person name="MacKenzie S."/>
            <person name="Amaro C."/>
        </authorList>
    </citation>
    <scope>NUCLEOTIDE SEQUENCE</scope>
</reference>
<evidence type="ECO:0000313" key="1">
    <source>
        <dbReference type="EMBL" id="JAH92317.1"/>
    </source>
</evidence>
<accession>A0A0E9WPN8</accession>
<dbReference type="EMBL" id="GBXM01016260">
    <property type="protein sequence ID" value="JAH92317.1"/>
    <property type="molecule type" value="Transcribed_RNA"/>
</dbReference>
<reference evidence="1" key="1">
    <citation type="submission" date="2014-11" db="EMBL/GenBank/DDBJ databases">
        <authorList>
            <person name="Amaro Gonzalez C."/>
        </authorList>
    </citation>
    <scope>NUCLEOTIDE SEQUENCE</scope>
</reference>